<accession>A0A2N9J6W2</accession>
<dbReference type="AlphaFoldDB" id="A0A2N9J6W2"/>
<name>A0A2N9J6W2_FAGSY</name>
<proteinExistence type="predicted"/>
<evidence type="ECO:0000313" key="1">
    <source>
        <dbReference type="EMBL" id="SPD32101.1"/>
    </source>
</evidence>
<organism evidence="1">
    <name type="scientific">Fagus sylvatica</name>
    <name type="common">Beechnut</name>
    <dbReference type="NCBI Taxonomy" id="28930"/>
    <lineage>
        <taxon>Eukaryota</taxon>
        <taxon>Viridiplantae</taxon>
        <taxon>Streptophyta</taxon>
        <taxon>Embryophyta</taxon>
        <taxon>Tracheophyta</taxon>
        <taxon>Spermatophyta</taxon>
        <taxon>Magnoliopsida</taxon>
        <taxon>eudicotyledons</taxon>
        <taxon>Gunneridae</taxon>
        <taxon>Pentapetalae</taxon>
        <taxon>rosids</taxon>
        <taxon>fabids</taxon>
        <taxon>Fagales</taxon>
        <taxon>Fagaceae</taxon>
        <taxon>Fagus</taxon>
    </lineage>
</organism>
<reference evidence="1" key="1">
    <citation type="submission" date="2018-02" db="EMBL/GenBank/DDBJ databases">
        <authorList>
            <person name="Cohen D.B."/>
            <person name="Kent A.D."/>
        </authorList>
    </citation>
    <scope>NUCLEOTIDE SEQUENCE</scope>
</reference>
<protein>
    <submittedName>
        <fullName evidence="1">Uncharacterized protein</fullName>
    </submittedName>
</protein>
<sequence>MEQLHREAYLLKKDQVINLDFMGSKRLRLKGSCLFRWDKNSKFTAFLLLLRQALWTLKHMGIHSVFALSTSKELGKLIEDRQIQDGVGALFTVYGPSKVASSRNIVRDAIDVQPVIFKIYHYGELSKILSTWVEYDDQWVCIEWQPEWNVNQRLCLAQMIEALSPLLLGLFGKCRKMSKLEGKAVNASRSS</sequence>
<gene>
    <name evidence="1" type="ORF">FSB_LOCUS59983</name>
</gene>
<dbReference type="EMBL" id="OIVN01006388">
    <property type="protein sequence ID" value="SPD32101.1"/>
    <property type="molecule type" value="Genomic_DNA"/>
</dbReference>